<dbReference type="EMBL" id="KK853324">
    <property type="protein sequence ID" value="KDR08507.1"/>
    <property type="molecule type" value="Genomic_DNA"/>
</dbReference>
<feature type="region of interest" description="Disordered" evidence="1">
    <location>
        <begin position="21"/>
        <end position="42"/>
    </location>
</feature>
<organism evidence="2 3">
    <name type="scientific">Zootermopsis nevadensis</name>
    <name type="common">Dampwood termite</name>
    <dbReference type="NCBI Taxonomy" id="136037"/>
    <lineage>
        <taxon>Eukaryota</taxon>
        <taxon>Metazoa</taxon>
        <taxon>Ecdysozoa</taxon>
        <taxon>Arthropoda</taxon>
        <taxon>Hexapoda</taxon>
        <taxon>Insecta</taxon>
        <taxon>Pterygota</taxon>
        <taxon>Neoptera</taxon>
        <taxon>Polyneoptera</taxon>
        <taxon>Dictyoptera</taxon>
        <taxon>Blattodea</taxon>
        <taxon>Blattoidea</taxon>
        <taxon>Termitoidae</taxon>
        <taxon>Termopsidae</taxon>
        <taxon>Zootermopsis</taxon>
    </lineage>
</organism>
<name>A0A067QIA6_ZOONE</name>
<dbReference type="InParanoid" id="A0A067QIA6"/>
<protein>
    <submittedName>
        <fullName evidence="2">Uncharacterized protein</fullName>
    </submittedName>
</protein>
<accession>A0A067QIA6</accession>
<sequence length="42" mass="4714">MQYISTSASCQLHSLRLDKPQTLQGKSGNVSLHVTETRADRR</sequence>
<evidence type="ECO:0000313" key="3">
    <source>
        <dbReference type="Proteomes" id="UP000027135"/>
    </source>
</evidence>
<dbReference type="Proteomes" id="UP000027135">
    <property type="component" value="Unassembled WGS sequence"/>
</dbReference>
<proteinExistence type="predicted"/>
<keyword evidence="3" id="KW-1185">Reference proteome</keyword>
<gene>
    <name evidence="2" type="ORF">L798_01965</name>
</gene>
<evidence type="ECO:0000313" key="2">
    <source>
        <dbReference type="EMBL" id="KDR08507.1"/>
    </source>
</evidence>
<evidence type="ECO:0000256" key="1">
    <source>
        <dbReference type="SAM" id="MobiDB-lite"/>
    </source>
</evidence>
<dbReference type="AlphaFoldDB" id="A0A067QIA6"/>
<reference evidence="2 3" key="1">
    <citation type="journal article" date="2014" name="Nat. Commun.">
        <title>Molecular traces of alternative social organization in a termite genome.</title>
        <authorList>
            <person name="Terrapon N."/>
            <person name="Li C."/>
            <person name="Robertson H.M."/>
            <person name="Ji L."/>
            <person name="Meng X."/>
            <person name="Booth W."/>
            <person name="Chen Z."/>
            <person name="Childers C.P."/>
            <person name="Glastad K.M."/>
            <person name="Gokhale K."/>
            <person name="Gowin J."/>
            <person name="Gronenberg W."/>
            <person name="Hermansen R.A."/>
            <person name="Hu H."/>
            <person name="Hunt B.G."/>
            <person name="Huylmans A.K."/>
            <person name="Khalil S.M."/>
            <person name="Mitchell R.D."/>
            <person name="Munoz-Torres M.C."/>
            <person name="Mustard J.A."/>
            <person name="Pan H."/>
            <person name="Reese J.T."/>
            <person name="Scharf M.E."/>
            <person name="Sun F."/>
            <person name="Vogel H."/>
            <person name="Xiao J."/>
            <person name="Yang W."/>
            <person name="Yang Z."/>
            <person name="Yang Z."/>
            <person name="Zhou J."/>
            <person name="Zhu J."/>
            <person name="Brent C.S."/>
            <person name="Elsik C.G."/>
            <person name="Goodisman M.A."/>
            <person name="Liberles D.A."/>
            <person name="Roe R.M."/>
            <person name="Vargo E.L."/>
            <person name="Vilcinskas A."/>
            <person name="Wang J."/>
            <person name="Bornberg-Bauer E."/>
            <person name="Korb J."/>
            <person name="Zhang G."/>
            <person name="Liebig J."/>
        </authorList>
    </citation>
    <scope>NUCLEOTIDE SEQUENCE [LARGE SCALE GENOMIC DNA]</scope>
    <source>
        <tissue evidence="2">Whole organism</tissue>
    </source>
</reference>
<feature type="compositionally biased region" description="Polar residues" evidence="1">
    <location>
        <begin position="21"/>
        <end position="34"/>
    </location>
</feature>